<dbReference type="Proteomes" id="UP000620124">
    <property type="component" value="Unassembled WGS sequence"/>
</dbReference>
<dbReference type="PANTHER" id="PTHR11552">
    <property type="entry name" value="GLUCOSE-METHANOL-CHOLINE GMC OXIDOREDUCTASE"/>
    <property type="match status" value="1"/>
</dbReference>
<organism evidence="5 6">
    <name type="scientific">Mycena venus</name>
    <dbReference type="NCBI Taxonomy" id="2733690"/>
    <lineage>
        <taxon>Eukaryota</taxon>
        <taxon>Fungi</taxon>
        <taxon>Dikarya</taxon>
        <taxon>Basidiomycota</taxon>
        <taxon>Agaricomycotina</taxon>
        <taxon>Agaricomycetes</taxon>
        <taxon>Agaricomycetidae</taxon>
        <taxon>Agaricales</taxon>
        <taxon>Marasmiineae</taxon>
        <taxon>Mycenaceae</taxon>
        <taxon>Mycena</taxon>
    </lineage>
</organism>
<dbReference type="Gene3D" id="3.30.560.10">
    <property type="entry name" value="Glucose Oxidase, domain 3"/>
    <property type="match status" value="1"/>
</dbReference>
<comment type="caution">
    <text evidence="5">The sequence shown here is derived from an EMBL/GenBank/DDBJ whole genome shotgun (WGS) entry which is preliminary data.</text>
</comment>
<feature type="binding site" evidence="3">
    <location>
        <begin position="525"/>
        <end position="526"/>
    </location>
    <ligand>
        <name>FAD</name>
        <dbReference type="ChEBI" id="CHEBI:57692"/>
    </ligand>
</feature>
<dbReference type="PIRSF" id="PIRSF000137">
    <property type="entry name" value="Alcohol_oxidase"/>
    <property type="match status" value="1"/>
</dbReference>
<dbReference type="PROSITE" id="PS00624">
    <property type="entry name" value="GMC_OXRED_2"/>
    <property type="match status" value="1"/>
</dbReference>
<keyword evidence="3" id="KW-0274">FAD</keyword>
<protein>
    <submittedName>
        <fullName evidence="5">Alcohol oxidase</fullName>
    </submittedName>
</protein>
<feature type="binding site" evidence="3">
    <location>
        <position position="232"/>
    </location>
    <ligand>
        <name>FAD</name>
        <dbReference type="ChEBI" id="CHEBI:57692"/>
    </ligand>
</feature>
<comment type="similarity">
    <text evidence="2">Belongs to the GMC oxidoreductase family.</text>
</comment>
<dbReference type="AlphaFoldDB" id="A0A8H6XNB8"/>
<dbReference type="SUPFAM" id="SSF54373">
    <property type="entry name" value="FAD-linked reductases, C-terminal domain"/>
    <property type="match status" value="1"/>
</dbReference>
<accession>A0A8H6XNB8</accession>
<dbReference type="PROSITE" id="PS51257">
    <property type="entry name" value="PROKAR_LIPOPROTEIN"/>
    <property type="match status" value="1"/>
</dbReference>
<dbReference type="InterPro" id="IPR007867">
    <property type="entry name" value="GMC_OxRtase_C"/>
</dbReference>
<dbReference type="SUPFAM" id="SSF51905">
    <property type="entry name" value="FAD/NAD(P)-binding domain"/>
    <property type="match status" value="1"/>
</dbReference>
<evidence type="ECO:0000256" key="2">
    <source>
        <dbReference type="ARBA" id="ARBA00010790"/>
    </source>
</evidence>
<dbReference type="InterPro" id="IPR012132">
    <property type="entry name" value="GMC_OxRdtase"/>
</dbReference>
<proteinExistence type="inferred from homology"/>
<dbReference type="GO" id="GO:0016614">
    <property type="term" value="F:oxidoreductase activity, acting on CH-OH group of donors"/>
    <property type="evidence" value="ECO:0007669"/>
    <property type="project" value="InterPro"/>
</dbReference>
<dbReference type="InterPro" id="IPR000172">
    <property type="entry name" value="GMC_OxRdtase_N"/>
</dbReference>
<evidence type="ECO:0000313" key="5">
    <source>
        <dbReference type="EMBL" id="KAF7344913.1"/>
    </source>
</evidence>
<name>A0A8H6XNB8_9AGAR</name>
<reference evidence="5" key="1">
    <citation type="submission" date="2020-05" db="EMBL/GenBank/DDBJ databases">
        <title>Mycena genomes resolve the evolution of fungal bioluminescence.</title>
        <authorList>
            <person name="Tsai I.J."/>
        </authorList>
    </citation>
    <scope>NUCLEOTIDE SEQUENCE</scope>
    <source>
        <strain evidence="5">CCC161011</strain>
    </source>
</reference>
<gene>
    <name evidence="5" type="ORF">MVEN_01653700</name>
</gene>
<evidence type="ECO:0000313" key="6">
    <source>
        <dbReference type="Proteomes" id="UP000620124"/>
    </source>
</evidence>
<dbReference type="GO" id="GO:0050660">
    <property type="term" value="F:flavin adenine dinucleotide binding"/>
    <property type="evidence" value="ECO:0007669"/>
    <property type="project" value="InterPro"/>
</dbReference>
<evidence type="ECO:0000259" key="4">
    <source>
        <dbReference type="PROSITE" id="PS00624"/>
    </source>
</evidence>
<keyword evidence="3" id="KW-0285">Flavoprotein</keyword>
<dbReference type="PANTHER" id="PTHR11552:SF78">
    <property type="entry name" value="GLUCOSE-METHANOL-CHOLINE OXIDOREDUCTASE N-TERMINAL DOMAIN-CONTAINING PROTEIN"/>
    <property type="match status" value="1"/>
</dbReference>
<comment type="cofactor">
    <cofactor evidence="1 3">
        <name>FAD</name>
        <dbReference type="ChEBI" id="CHEBI:57692"/>
    </cofactor>
</comment>
<evidence type="ECO:0000256" key="3">
    <source>
        <dbReference type="PIRSR" id="PIRSR000137-2"/>
    </source>
</evidence>
<dbReference type="Gene3D" id="3.50.50.60">
    <property type="entry name" value="FAD/NAD(P)-binding domain"/>
    <property type="match status" value="1"/>
</dbReference>
<keyword evidence="6" id="KW-1185">Reference proteome</keyword>
<evidence type="ECO:0000256" key="1">
    <source>
        <dbReference type="ARBA" id="ARBA00001974"/>
    </source>
</evidence>
<dbReference type="Pfam" id="PF00732">
    <property type="entry name" value="GMC_oxred_N"/>
    <property type="match status" value="1"/>
</dbReference>
<feature type="domain" description="Glucose-methanol-choline oxidoreductase N-terminal" evidence="4">
    <location>
        <begin position="271"/>
        <end position="285"/>
    </location>
</feature>
<sequence length="593" mass="63875">MKPSASEYDIIFAGGGTTACVVAGRLATADSSLRILILENGRSTKDNPAHVQPGRFIENITTRGSEILTLHSSKPGINLDGRAPVASNANCMGGGSSINGLMYNRAPASDYDDWMQLGNPGWGSADLIPLAKKLETYQAGVVDATHGSSGPIKVSHGGYDTEVGKDFLAAAAGFPRGRSFTEDLNDFSTCNVYGRLPQFIDAETGRRSDTAHAYIYNQVHNENLHILNHARVNRVLFDEEKRAVGVEYQADGRDGAMLTAHASRLVVISAGAFCSPAILERSGIGARDILEKYAIPVVAELPGVGENYQDHHAVFPRYLAPENTVTIATLAQDKDGAFEAQWRQNGKGLLAATGLGVGIKLRPNEQDLEQLTPKFAARWESFFANFPGRPMVTICPLAGDILGNSAGIPIYNVIYYAAYPISAGYVHIRSADPFTPLEVESALLDRDEDLLVMRWAYKWSRELARRMDCYRGETIVGHPQFPGGSEAKCGAAAGPVELSAPEIQYTESDNEAIDAFHRAAACLAWHSLGTCAMRPQEESGVVDPRLNVYGVRNMKVADLSIAPLNVGANTYHTALLIGEKAAIIIAEELGISV</sequence>
<dbReference type="Pfam" id="PF05199">
    <property type="entry name" value="GMC_oxred_C"/>
    <property type="match status" value="1"/>
</dbReference>
<dbReference type="InterPro" id="IPR036188">
    <property type="entry name" value="FAD/NAD-bd_sf"/>
</dbReference>
<dbReference type="EMBL" id="JACAZI010000014">
    <property type="protein sequence ID" value="KAF7344913.1"/>
    <property type="molecule type" value="Genomic_DNA"/>
</dbReference>
<dbReference type="OrthoDB" id="269227at2759"/>
<feature type="binding site" evidence="3">
    <location>
        <begin position="17"/>
        <end position="18"/>
    </location>
    <ligand>
        <name>FAD</name>
        <dbReference type="ChEBI" id="CHEBI:57692"/>
    </ligand>
</feature>